<evidence type="ECO:0000256" key="3">
    <source>
        <dbReference type="ARBA" id="ARBA00022692"/>
    </source>
</evidence>
<keyword evidence="5 6" id="KW-0472">Membrane</keyword>
<proteinExistence type="predicted"/>
<gene>
    <name evidence="7" type="ORF">JCM19300_2309</name>
</gene>
<dbReference type="PANTHER" id="PTHR30250:SF11">
    <property type="entry name" value="O-ANTIGEN TRANSPORTER-RELATED"/>
    <property type="match status" value="1"/>
</dbReference>
<evidence type="ECO:0000313" key="8">
    <source>
        <dbReference type="Proteomes" id="UP000029644"/>
    </source>
</evidence>
<feature type="transmembrane region" description="Helical" evidence="6">
    <location>
        <begin position="33"/>
        <end position="54"/>
    </location>
</feature>
<feature type="transmembrane region" description="Helical" evidence="6">
    <location>
        <begin position="163"/>
        <end position="184"/>
    </location>
</feature>
<accession>A0A090VHD6</accession>
<dbReference type="Proteomes" id="UP000029644">
    <property type="component" value="Unassembled WGS sequence"/>
</dbReference>
<feature type="transmembrane region" description="Helical" evidence="6">
    <location>
        <begin position="109"/>
        <end position="127"/>
    </location>
</feature>
<evidence type="ECO:0000313" key="7">
    <source>
        <dbReference type="EMBL" id="GAL64156.1"/>
    </source>
</evidence>
<dbReference type="PANTHER" id="PTHR30250">
    <property type="entry name" value="PST FAMILY PREDICTED COLANIC ACID TRANSPORTER"/>
    <property type="match status" value="1"/>
</dbReference>
<keyword evidence="4 6" id="KW-1133">Transmembrane helix</keyword>
<sequence length="235" mass="26144">MFVKVLAGILTSKAIALIIGPVGFALIGNLENFVSAFHNISVLGSYNTVVKYVALYKEDTKSLSKTLSTVFYVGFVSTVIVSMLCYLNAETINDFIFPKYNNYADIIKIFAIALPFYAINMYSFSIMNGFGKYKNMCQINIIGQLLSVAIALVLIYQSKIDGALISVVISESLIFLITLVGIFNRRSLANLVQVKNISFSFLKNMAYIHYGIVFSGSYAACCYLYPFLYNRGVRL</sequence>
<dbReference type="InterPro" id="IPR050833">
    <property type="entry name" value="Poly_Biosynth_Transport"/>
</dbReference>
<reference evidence="7 8" key="1">
    <citation type="journal article" date="2014" name="Genome Announc.">
        <title>Draft Genome Sequences of Marine Flavobacterium Algibacter lectus Strains SS8 and NR4.</title>
        <authorList>
            <person name="Takatani N."/>
            <person name="Nakanishi M."/>
            <person name="Meirelles P."/>
            <person name="Mino S."/>
            <person name="Suda W."/>
            <person name="Oshima K."/>
            <person name="Hattori M."/>
            <person name="Ohkuma M."/>
            <person name="Hosokawa M."/>
            <person name="Miyashita K."/>
            <person name="Thompson F.L."/>
            <person name="Niwa A."/>
            <person name="Sawabe T."/>
            <person name="Sawabe T."/>
        </authorList>
    </citation>
    <scope>NUCLEOTIDE SEQUENCE [LARGE SCALE GENOMIC DNA]</scope>
    <source>
        <strain evidence="7 8">JCM 19300</strain>
    </source>
</reference>
<evidence type="ECO:0000256" key="1">
    <source>
        <dbReference type="ARBA" id="ARBA00004651"/>
    </source>
</evidence>
<dbReference type="Pfam" id="PF13440">
    <property type="entry name" value="Polysacc_synt_3"/>
    <property type="match status" value="1"/>
</dbReference>
<protein>
    <submittedName>
        <fullName evidence="7">Lipopolysaccharide biosynthesis protein</fullName>
    </submittedName>
</protein>
<comment type="caution">
    <text evidence="7">The sequence shown here is derived from an EMBL/GenBank/DDBJ whole genome shotgun (WGS) entry which is preliminary data.</text>
</comment>
<feature type="transmembrane region" description="Helical" evidence="6">
    <location>
        <begin position="139"/>
        <end position="157"/>
    </location>
</feature>
<feature type="transmembrane region" description="Helical" evidence="6">
    <location>
        <begin position="7"/>
        <end position="27"/>
    </location>
</feature>
<keyword evidence="3 6" id="KW-0812">Transmembrane</keyword>
<comment type="subcellular location">
    <subcellularLocation>
        <location evidence="1">Cell membrane</location>
        <topology evidence="1">Multi-pass membrane protein</topology>
    </subcellularLocation>
</comment>
<evidence type="ECO:0000256" key="6">
    <source>
        <dbReference type="SAM" id="Phobius"/>
    </source>
</evidence>
<feature type="transmembrane region" description="Helical" evidence="6">
    <location>
        <begin position="205"/>
        <end position="228"/>
    </location>
</feature>
<evidence type="ECO:0000256" key="5">
    <source>
        <dbReference type="ARBA" id="ARBA00023136"/>
    </source>
</evidence>
<dbReference type="AlphaFoldDB" id="A0A090VHD6"/>
<name>A0A090VHD6_9FLAO</name>
<feature type="transmembrane region" description="Helical" evidence="6">
    <location>
        <begin position="66"/>
        <end position="89"/>
    </location>
</feature>
<dbReference type="EMBL" id="BBNQ01000016">
    <property type="protein sequence ID" value="GAL64156.1"/>
    <property type="molecule type" value="Genomic_DNA"/>
</dbReference>
<evidence type="ECO:0000256" key="2">
    <source>
        <dbReference type="ARBA" id="ARBA00022475"/>
    </source>
</evidence>
<evidence type="ECO:0000256" key="4">
    <source>
        <dbReference type="ARBA" id="ARBA00022989"/>
    </source>
</evidence>
<organism evidence="7 8">
    <name type="scientific">Algibacter lectus</name>
    <dbReference type="NCBI Taxonomy" id="221126"/>
    <lineage>
        <taxon>Bacteria</taxon>
        <taxon>Pseudomonadati</taxon>
        <taxon>Bacteroidota</taxon>
        <taxon>Flavobacteriia</taxon>
        <taxon>Flavobacteriales</taxon>
        <taxon>Flavobacteriaceae</taxon>
        <taxon>Algibacter</taxon>
    </lineage>
</organism>
<keyword evidence="2" id="KW-1003">Cell membrane</keyword>
<dbReference type="GO" id="GO:0005886">
    <property type="term" value="C:plasma membrane"/>
    <property type="evidence" value="ECO:0007669"/>
    <property type="project" value="UniProtKB-SubCell"/>
</dbReference>